<dbReference type="Gene3D" id="2.60.120.620">
    <property type="entry name" value="q2cbj1_9rhob like domain"/>
    <property type="match status" value="1"/>
</dbReference>
<dbReference type="AlphaFoldDB" id="A0A8H4M3Y3"/>
<proteinExistence type="predicted"/>
<dbReference type="EMBL" id="JAAAPX010000186">
    <property type="protein sequence ID" value="KAF4227343.1"/>
    <property type="molecule type" value="Genomic_DNA"/>
</dbReference>
<keyword evidence="2" id="KW-1185">Reference proteome</keyword>
<name>A0A8H4M3Y3_9EURO</name>
<organism evidence="1 2">
    <name type="scientific">Aspergillus fumigatiaffinis</name>
    <dbReference type="NCBI Taxonomy" id="340414"/>
    <lineage>
        <taxon>Eukaryota</taxon>
        <taxon>Fungi</taxon>
        <taxon>Dikarya</taxon>
        <taxon>Ascomycota</taxon>
        <taxon>Pezizomycotina</taxon>
        <taxon>Eurotiomycetes</taxon>
        <taxon>Eurotiomycetidae</taxon>
        <taxon>Eurotiales</taxon>
        <taxon>Aspergillaceae</taxon>
        <taxon>Aspergillus</taxon>
        <taxon>Aspergillus subgen. Fumigati</taxon>
    </lineage>
</organism>
<sequence>MTRGPGYVIIKSSTPQAVAKEAATSVLESPLIQKHEKYTEHEVPNICVKMKDDFMKVVDHSILASLMDSKPVPKAPNDLFAGQFHETNAEPTKLKTAQKNQVYATIALTDLNPSNGWYTFYEDSHSRTSPLSKLVALDLKAGDAVVWRGDLVYIHSSGGGGVFLTLVFQ</sequence>
<dbReference type="SUPFAM" id="SSF51197">
    <property type="entry name" value="Clavaminate synthase-like"/>
    <property type="match status" value="1"/>
</dbReference>
<protein>
    <submittedName>
        <fullName evidence="1">Uncharacterized protein</fullName>
    </submittedName>
</protein>
<dbReference type="Proteomes" id="UP000653565">
    <property type="component" value="Unassembled WGS sequence"/>
</dbReference>
<reference evidence="1" key="1">
    <citation type="journal article" date="2020" name="bioRxiv">
        <title>Genomic and phenotypic heterogeneity of clinical isolates of the human pathogens Aspergillus fumigatus, Aspergillus lentulus and Aspergillus fumigatiaffinis.</title>
        <authorList>
            <person name="dos Santos R.A.C."/>
            <person name="Steenwyk J.L."/>
            <person name="Rivero-Menendez O."/>
            <person name="Mead M.E."/>
            <person name="Silva L.P."/>
            <person name="Bastos R.W."/>
            <person name="Alastruey-Izquierdo A."/>
            <person name="Goldman G.H."/>
            <person name="Rokas A."/>
        </authorList>
    </citation>
    <scope>NUCLEOTIDE SEQUENCE</scope>
    <source>
        <strain evidence="1">CNM-CM6805</strain>
    </source>
</reference>
<accession>A0A8H4M3Y3</accession>
<comment type="caution">
    <text evidence="1">The sequence shown here is derived from an EMBL/GenBank/DDBJ whole genome shotgun (WGS) entry which is preliminary data.</text>
</comment>
<gene>
    <name evidence="1" type="ORF">CNMCM6805_003100</name>
</gene>
<reference evidence="1" key="2">
    <citation type="submission" date="2020-04" db="EMBL/GenBank/DDBJ databases">
        <authorList>
            <person name="Santos R.A.C."/>
            <person name="Steenwyk J.L."/>
            <person name="Rivero-Menendez O."/>
            <person name="Mead M.E."/>
            <person name="Silva L.P."/>
            <person name="Bastos R.W."/>
            <person name="Alastruey-Izquierdo A."/>
            <person name="Goldman G.H."/>
            <person name="Rokas A."/>
        </authorList>
    </citation>
    <scope>NUCLEOTIDE SEQUENCE</scope>
    <source>
        <strain evidence="1">CNM-CM6805</strain>
    </source>
</reference>
<evidence type="ECO:0000313" key="1">
    <source>
        <dbReference type="EMBL" id="KAF4227343.1"/>
    </source>
</evidence>
<evidence type="ECO:0000313" key="2">
    <source>
        <dbReference type="Proteomes" id="UP000653565"/>
    </source>
</evidence>